<feature type="domain" description="Mannosyl-glycoprotein endo-beta-N-acetylglucosamidase-like" evidence="3">
    <location>
        <begin position="306"/>
        <end position="434"/>
    </location>
</feature>
<keyword evidence="2" id="KW-0175">Coiled coil</keyword>
<reference evidence="4" key="1">
    <citation type="submission" date="2020-10" db="EMBL/GenBank/DDBJ databases">
        <title>Ca. Dormibacterota MAGs.</title>
        <authorList>
            <person name="Montgomery K."/>
        </authorList>
    </citation>
    <scope>NUCLEOTIDE SEQUENCE [LARGE SCALE GENOMIC DNA]</scope>
    <source>
        <strain evidence="4">SC8812_S17_10</strain>
    </source>
</reference>
<proteinExistence type="predicted"/>
<accession>A0A934KDR9</accession>
<dbReference type="Gene3D" id="6.10.250.3150">
    <property type="match status" value="1"/>
</dbReference>
<evidence type="ECO:0000256" key="2">
    <source>
        <dbReference type="SAM" id="Coils"/>
    </source>
</evidence>
<dbReference type="Proteomes" id="UP000612893">
    <property type="component" value="Unassembled WGS sequence"/>
</dbReference>
<dbReference type="Gene3D" id="1.10.530.10">
    <property type="match status" value="1"/>
</dbReference>
<gene>
    <name evidence="4" type="ORF">JF922_19700</name>
</gene>
<evidence type="ECO:0000313" key="5">
    <source>
        <dbReference type="Proteomes" id="UP000612893"/>
    </source>
</evidence>
<protein>
    <submittedName>
        <fullName evidence="4">Glucosaminidase domain-containing protein</fullName>
    </submittedName>
</protein>
<evidence type="ECO:0000259" key="3">
    <source>
        <dbReference type="SMART" id="SM00047"/>
    </source>
</evidence>
<dbReference type="InterPro" id="IPR002901">
    <property type="entry name" value="MGlyc_endo_b_GlcNAc-like_dom"/>
</dbReference>
<evidence type="ECO:0000256" key="1">
    <source>
        <dbReference type="ARBA" id="ARBA00022729"/>
    </source>
</evidence>
<evidence type="ECO:0000313" key="4">
    <source>
        <dbReference type="EMBL" id="MBJ7600285.1"/>
    </source>
</evidence>
<feature type="coiled-coil region" evidence="2">
    <location>
        <begin position="187"/>
        <end position="232"/>
    </location>
</feature>
<sequence>MSVAMFFARFSARDRAISCVFVWLVVCVLFAGSAPNGHVLAQDCDHSLSACSALLQEQQAAAANQAQLAGIDQQVAYTTGAVSALTRVVADLQVRVTAQQAAVQATGAHLEELDRQVRYTQADLERRQAELAIREQLLYHRVRELDKVGGISYLQLVVTSRTFTELVNRVATIQRVTAGDEQLVGQLKASRAMVQKLRDQLQEDQGRQQSLLERQRQQLVQLQQEQQAERQAYAAQVALEAQLQARRQDLQAQQSAIGTQLQALQGDYQRQLSDLQARQQGGSGAGGTFGVDTDLRIMPRVDPAALDAYFNGTALAGLGATFADSGRRYGVNPLYLVAHAIEESAFGASEMAQTKNNLFGIAAYDSNPGAAMSFPSFAACIDYEARFVRRDYLDPNGAFYHGPTLRGMNVNYATDRRWASNIAAIYLTLPGGLNAV</sequence>
<dbReference type="EMBL" id="JAEKNR010000198">
    <property type="protein sequence ID" value="MBJ7600285.1"/>
    <property type="molecule type" value="Genomic_DNA"/>
</dbReference>
<keyword evidence="1" id="KW-0732">Signal</keyword>
<comment type="caution">
    <text evidence="4">The sequence shown here is derived from an EMBL/GenBank/DDBJ whole genome shotgun (WGS) entry which is preliminary data.</text>
</comment>
<dbReference type="GO" id="GO:0004040">
    <property type="term" value="F:amidase activity"/>
    <property type="evidence" value="ECO:0007669"/>
    <property type="project" value="InterPro"/>
</dbReference>
<dbReference type="InterPro" id="IPR057309">
    <property type="entry name" value="PcsB_CC"/>
</dbReference>
<dbReference type="Pfam" id="PF24568">
    <property type="entry name" value="CC_PcsB"/>
    <property type="match status" value="1"/>
</dbReference>
<name>A0A934KDR9_9BACT</name>
<dbReference type="Pfam" id="PF01832">
    <property type="entry name" value="Glucosaminidase"/>
    <property type="match status" value="1"/>
</dbReference>
<keyword evidence="5" id="KW-1185">Reference proteome</keyword>
<dbReference type="SMART" id="SM00047">
    <property type="entry name" value="LYZ2"/>
    <property type="match status" value="1"/>
</dbReference>
<organism evidence="4 5">
    <name type="scientific">Candidatus Nephthysia bennettiae</name>
    <dbReference type="NCBI Taxonomy" id="3127016"/>
    <lineage>
        <taxon>Bacteria</taxon>
        <taxon>Bacillati</taxon>
        <taxon>Candidatus Dormiibacterota</taxon>
        <taxon>Candidatus Dormibacteria</taxon>
        <taxon>Candidatus Dormibacterales</taxon>
        <taxon>Candidatus Dormibacteraceae</taxon>
        <taxon>Candidatus Nephthysia</taxon>
    </lineage>
</organism>
<dbReference type="AlphaFoldDB" id="A0A934KDR9"/>